<reference evidence="7" key="2">
    <citation type="submission" date="2025-04" db="UniProtKB">
        <authorList>
            <consortium name="RefSeq"/>
        </authorList>
    </citation>
    <scope>IDENTIFICATION</scope>
</reference>
<reference evidence="5" key="1">
    <citation type="submission" date="2023-09" db="UniProtKB">
        <authorList>
            <consortium name="Ensembl"/>
        </authorList>
    </citation>
    <scope>IDENTIFICATION</scope>
</reference>
<feature type="compositionally biased region" description="Basic and acidic residues" evidence="3">
    <location>
        <begin position="113"/>
        <end position="124"/>
    </location>
</feature>
<dbReference type="AlphaFoldDB" id="A0A3B4GQN7"/>
<proteinExistence type="predicted"/>
<dbReference type="GO" id="GO:0004857">
    <property type="term" value="F:enzyme inhibitor activity"/>
    <property type="evidence" value="ECO:0007669"/>
    <property type="project" value="TreeGrafter"/>
</dbReference>
<dbReference type="Gene3D" id="6.10.250.1820">
    <property type="match status" value="1"/>
</dbReference>
<organism evidence="5">
    <name type="scientific">Pundamilia nyererei</name>
    <dbReference type="NCBI Taxonomy" id="303518"/>
    <lineage>
        <taxon>Eukaryota</taxon>
        <taxon>Metazoa</taxon>
        <taxon>Chordata</taxon>
        <taxon>Craniata</taxon>
        <taxon>Vertebrata</taxon>
        <taxon>Euteleostomi</taxon>
        <taxon>Actinopterygii</taxon>
        <taxon>Neopterygii</taxon>
        <taxon>Teleostei</taxon>
        <taxon>Neoteleostei</taxon>
        <taxon>Acanthomorphata</taxon>
        <taxon>Ovalentaria</taxon>
        <taxon>Cichlomorphae</taxon>
        <taxon>Cichliformes</taxon>
        <taxon>Cichlidae</taxon>
        <taxon>African cichlids</taxon>
        <taxon>Pseudocrenilabrinae</taxon>
        <taxon>Haplochromini</taxon>
        <taxon>Pundamilia</taxon>
    </lineage>
</organism>
<dbReference type="InterPro" id="IPR051226">
    <property type="entry name" value="PP1_Regulatory_Subunit"/>
</dbReference>
<dbReference type="GO" id="GO:0019901">
    <property type="term" value="F:protein kinase binding"/>
    <property type="evidence" value="ECO:0007669"/>
    <property type="project" value="InterPro"/>
</dbReference>
<feature type="region of interest" description="Disordered" evidence="3">
    <location>
        <begin position="1"/>
        <end position="61"/>
    </location>
</feature>
<keyword evidence="6" id="KW-1185">Reference proteome</keyword>
<gene>
    <name evidence="7" type="primary">LOC102198047</name>
</gene>
<evidence type="ECO:0000256" key="2">
    <source>
        <dbReference type="ARBA" id="ARBA00023043"/>
    </source>
</evidence>
<feature type="region of interest" description="Disordered" evidence="3">
    <location>
        <begin position="113"/>
        <end position="145"/>
    </location>
</feature>
<evidence type="ECO:0000256" key="1">
    <source>
        <dbReference type="ARBA" id="ARBA00022737"/>
    </source>
</evidence>
<dbReference type="GeneTree" id="ENSGT00940000166065"/>
<dbReference type="Proteomes" id="UP000695023">
    <property type="component" value="Unplaced"/>
</dbReference>
<dbReference type="GO" id="GO:0030018">
    <property type="term" value="C:Z disc"/>
    <property type="evidence" value="ECO:0007669"/>
    <property type="project" value="TreeGrafter"/>
</dbReference>
<evidence type="ECO:0000313" key="5">
    <source>
        <dbReference type="Ensembl" id="ENSPNYP00000023641.1"/>
    </source>
</evidence>
<feature type="compositionally biased region" description="Basic and acidic residues" evidence="3">
    <location>
        <begin position="31"/>
        <end position="40"/>
    </location>
</feature>
<dbReference type="InterPro" id="IPR031775">
    <property type="entry name" value="PRKG1_interact"/>
</dbReference>
<dbReference type="PANTHER" id="PTHR24179:SF18">
    <property type="entry name" value="PROTEIN PHOSPHATASE 1 REGULATORY SUBUNIT 12B"/>
    <property type="match status" value="1"/>
</dbReference>
<name>A0A3B4GQN7_9CICH</name>
<dbReference type="PANTHER" id="PTHR24179">
    <property type="entry name" value="PROTEIN PHOSPHATASE 1 REGULATORY SUBUNIT 12"/>
    <property type="match status" value="1"/>
</dbReference>
<sequence length="180" mass="20809">MSSYYPRTKDLTRTRKSLTESPPSSPSPTEKNYRHDRVSRFDSIGESATDKSLGRTSSYTRREARLAALNKQEQDSTAKDYKKMYAEALHENAKLKSRLQESKQELAKIRSQLEKVTQRHDTISERSSALESEKREKQTLEKRVSDMEEELKVLTELKSDNQRLKDENGALIRVISKLSK</sequence>
<keyword evidence="1" id="KW-0677">Repeat</keyword>
<evidence type="ECO:0000313" key="6">
    <source>
        <dbReference type="Proteomes" id="UP000695023"/>
    </source>
</evidence>
<dbReference type="CTD" id="4660"/>
<dbReference type="Ensembl" id="ENSPNYT00000024222.1">
    <property type="protein sequence ID" value="ENSPNYP00000023641.1"/>
    <property type="gene ID" value="ENSPNYG00000017879.1"/>
</dbReference>
<feature type="compositionally biased region" description="Basic and acidic residues" evidence="3">
    <location>
        <begin position="131"/>
        <end position="145"/>
    </location>
</feature>
<evidence type="ECO:0000256" key="3">
    <source>
        <dbReference type="SAM" id="MobiDB-lite"/>
    </source>
</evidence>
<dbReference type="GO" id="GO:0031672">
    <property type="term" value="C:A band"/>
    <property type="evidence" value="ECO:0007669"/>
    <property type="project" value="TreeGrafter"/>
</dbReference>
<dbReference type="GO" id="GO:0019208">
    <property type="term" value="F:phosphatase regulator activity"/>
    <property type="evidence" value="ECO:0007669"/>
    <property type="project" value="TreeGrafter"/>
</dbReference>
<accession>A0A3B4GQN7</accession>
<evidence type="ECO:0000259" key="4">
    <source>
        <dbReference type="Pfam" id="PF15898"/>
    </source>
</evidence>
<evidence type="ECO:0000313" key="7">
    <source>
        <dbReference type="RefSeq" id="XP_005731779.1"/>
    </source>
</evidence>
<keyword evidence="2" id="KW-0040">ANK repeat</keyword>
<dbReference type="RefSeq" id="XP_005731779.1">
    <property type="nucleotide sequence ID" value="XM_005731722.2"/>
</dbReference>
<protein>
    <submittedName>
        <fullName evidence="5 7">Protein phosphatase 1 regulatory subunit 12B-like</fullName>
    </submittedName>
</protein>
<feature type="domain" description="cGMP-dependent protein kinase interacting" evidence="4">
    <location>
        <begin position="80"/>
        <end position="180"/>
    </location>
</feature>
<dbReference type="Pfam" id="PF15898">
    <property type="entry name" value="PRKG1_interact"/>
    <property type="match status" value="1"/>
</dbReference>